<name>A0A953T2R1_9BURK</name>
<dbReference type="InterPro" id="IPR002509">
    <property type="entry name" value="NODB_dom"/>
</dbReference>
<dbReference type="Pfam" id="PF01522">
    <property type="entry name" value="Polysacc_deac_1"/>
    <property type="match status" value="1"/>
</dbReference>
<organism evidence="3 4">
    <name type="scientific">Zwartia hollandica</name>
    <dbReference type="NCBI Taxonomy" id="324606"/>
    <lineage>
        <taxon>Bacteria</taxon>
        <taxon>Pseudomonadati</taxon>
        <taxon>Pseudomonadota</taxon>
        <taxon>Betaproteobacteria</taxon>
        <taxon>Burkholderiales</taxon>
        <taxon>Alcaligenaceae</taxon>
        <taxon>Zwartia</taxon>
    </lineage>
</organism>
<dbReference type="PROSITE" id="PS51677">
    <property type="entry name" value="NODB"/>
    <property type="match status" value="1"/>
</dbReference>
<dbReference type="PANTHER" id="PTHR34216">
    <property type="match status" value="1"/>
</dbReference>
<dbReference type="Proteomes" id="UP000739565">
    <property type="component" value="Unassembled WGS sequence"/>
</dbReference>
<dbReference type="Gene3D" id="3.20.20.370">
    <property type="entry name" value="Glycoside hydrolase/deacetylase"/>
    <property type="match status" value="1"/>
</dbReference>
<dbReference type="InterPro" id="IPR011330">
    <property type="entry name" value="Glyco_hydro/deAcase_b/a-brl"/>
</dbReference>
<dbReference type="RefSeq" id="WP_259661062.1">
    <property type="nucleotide sequence ID" value="NZ_JAHXRI010000007.1"/>
</dbReference>
<feature type="domain" description="NodB homology" evidence="2">
    <location>
        <begin position="61"/>
        <end position="281"/>
    </location>
</feature>
<evidence type="ECO:0000313" key="4">
    <source>
        <dbReference type="Proteomes" id="UP000739565"/>
    </source>
</evidence>
<dbReference type="EMBL" id="JAHXRI010000007">
    <property type="protein sequence ID" value="MBZ1350645.1"/>
    <property type="molecule type" value="Genomic_DNA"/>
</dbReference>
<dbReference type="InterPro" id="IPR051398">
    <property type="entry name" value="Polysacch_Deacetylase"/>
</dbReference>
<dbReference type="SUPFAM" id="SSF88713">
    <property type="entry name" value="Glycoside hydrolase/deacetylase"/>
    <property type="match status" value="1"/>
</dbReference>
<dbReference type="CDD" id="cd10969">
    <property type="entry name" value="CE4_Ecf1_like_5s"/>
    <property type="match status" value="1"/>
</dbReference>
<accession>A0A953T2R1</accession>
<dbReference type="GO" id="GO:0016810">
    <property type="term" value="F:hydrolase activity, acting on carbon-nitrogen (but not peptide) bonds"/>
    <property type="evidence" value="ECO:0007669"/>
    <property type="project" value="InterPro"/>
</dbReference>
<reference evidence="3" key="1">
    <citation type="submission" date="2021-07" db="EMBL/GenBank/DDBJ databases">
        <title>New genus and species of the family Alcaligenaceae.</title>
        <authorList>
            <person name="Hahn M.W."/>
        </authorList>
    </citation>
    <scope>NUCLEOTIDE SEQUENCE</scope>
    <source>
        <strain evidence="3">LF4-65</strain>
    </source>
</reference>
<sequence length="281" mass="32237">MKTAHCVPVLMYHHVSPETGPITTSPKNFESQIKGLVEKGYTTLTCNQFADFLAGKPTPPKSVLLTFDDGYLDNWVYAHPILKKYGLHATIFLVTGLIGEGPVRPCAEQSDNPLPRLPSHLECRALWAAGSTDSAMLRWSEVQAMREAGTFEFHSHTHTHTRWDQVSKTRDECLAHMRKEFEASRALLKAHLGEVSEHFCWPQGYFAEDYVRMAQEFGFQYLYTTQAYGQNLCASDPAHIYRFAVKNRSARWFLQRVWTAAHPVVGPLYNKWRSWKRKFRA</sequence>
<proteinExistence type="predicted"/>
<keyword evidence="1" id="KW-0732">Signal</keyword>
<comment type="caution">
    <text evidence="3">The sequence shown here is derived from an EMBL/GenBank/DDBJ whole genome shotgun (WGS) entry which is preliminary data.</text>
</comment>
<keyword evidence="4" id="KW-1185">Reference proteome</keyword>
<protein>
    <submittedName>
        <fullName evidence="3">Polysaccharide deacetylase family protein</fullName>
    </submittedName>
</protein>
<dbReference type="PANTHER" id="PTHR34216:SF13">
    <property type="entry name" value="XYLANASE_CHITIN DEACETYLASE"/>
    <property type="match status" value="1"/>
</dbReference>
<evidence type="ECO:0000256" key="1">
    <source>
        <dbReference type="ARBA" id="ARBA00022729"/>
    </source>
</evidence>
<gene>
    <name evidence="3" type="ORF">KZZ10_08310</name>
</gene>
<dbReference type="GO" id="GO:0005975">
    <property type="term" value="P:carbohydrate metabolic process"/>
    <property type="evidence" value="ECO:0007669"/>
    <property type="project" value="InterPro"/>
</dbReference>
<evidence type="ECO:0000313" key="3">
    <source>
        <dbReference type="EMBL" id="MBZ1350645.1"/>
    </source>
</evidence>
<dbReference type="AlphaFoldDB" id="A0A953T2R1"/>
<evidence type="ECO:0000259" key="2">
    <source>
        <dbReference type="PROSITE" id="PS51677"/>
    </source>
</evidence>